<name>A0A7Y0A1U2_9BURK</name>
<evidence type="ECO:0000313" key="1">
    <source>
        <dbReference type="EMBL" id="NML34930.1"/>
    </source>
</evidence>
<dbReference type="Proteomes" id="UP000583127">
    <property type="component" value="Unassembled WGS sequence"/>
</dbReference>
<gene>
    <name evidence="1" type="ORF">HHL14_29415</name>
</gene>
<evidence type="ECO:0000313" key="2">
    <source>
        <dbReference type="Proteomes" id="UP000583127"/>
    </source>
</evidence>
<dbReference type="EMBL" id="JABBFZ010000027">
    <property type="protein sequence ID" value="NML34930.1"/>
    <property type="molecule type" value="Genomic_DNA"/>
</dbReference>
<comment type="caution">
    <text evidence="1">The sequence shown here is derived from an EMBL/GenBank/DDBJ whole genome shotgun (WGS) entry which is preliminary data.</text>
</comment>
<organism evidence="1 2">
    <name type="scientific">Paraburkholderia antibiotica</name>
    <dbReference type="NCBI Taxonomy" id="2728839"/>
    <lineage>
        <taxon>Bacteria</taxon>
        <taxon>Pseudomonadati</taxon>
        <taxon>Pseudomonadota</taxon>
        <taxon>Betaproteobacteria</taxon>
        <taxon>Burkholderiales</taxon>
        <taxon>Burkholderiaceae</taxon>
        <taxon>Paraburkholderia</taxon>
    </lineage>
</organism>
<reference evidence="1 2" key="1">
    <citation type="submission" date="2020-04" db="EMBL/GenBank/DDBJ databases">
        <title>Paraburkholderia sp. G-4-1-8 isolated from soil.</title>
        <authorList>
            <person name="Dahal R.H."/>
        </authorList>
    </citation>
    <scope>NUCLEOTIDE SEQUENCE [LARGE SCALE GENOMIC DNA]</scope>
    <source>
        <strain evidence="1 2">G-4-1-8</strain>
    </source>
</reference>
<proteinExistence type="predicted"/>
<dbReference type="AlphaFoldDB" id="A0A7Y0A1U2"/>
<sequence length="92" mass="10622">MKYAAETMSLLASYPGRQFRMRQIVYSIVGRKADEREKKQVRMGVWRVLKMLEESGHIVVEAQEGRGASALYAWKASEPEAKVLHEELANYY</sequence>
<keyword evidence="2" id="KW-1185">Reference proteome</keyword>
<accession>A0A7Y0A1U2</accession>
<protein>
    <submittedName>
        <fullName evidence="1">Uncharacterized protein</fullName>
    </submittedName>
</protein>